<organism evidence="15 16">
    <name type="scientific">Batrachochytrium salamandrivorans</name>
    <dbReference type="NCBI Taxonomy" id="1357716"/>
    <lineage>
        <taxon>Eukaryota</taxon>
        <taxon>Fungi</taxon>
        <taxon>Fungi incertae sedis</taxon>
        <taxon>Chytridiomycota</taxon>
        <taxon>Chytridiomycota incertae sedis</taxon>
        <taxon>Chytridiomycetes</taxon>
        <taxon>Rhizophydiales</taxon>
        <taxon>Rhizophydiales incertae sedis</taxon>
        <taxon>Batrachochytrium</taxon>
    </lineage>
</organism>
<comment type="catalytic activity">
    <reaction evidence="10">
        <text>D-fructose + ATP = D-fructose 6-phosphate + ADP + H(+)</text>
        <dbReference type="Rhea" id="RHEA:16125"/>
        <dbReference type="ChEBI" id="CHEBI:15378"/>
        <dbReference type="ChEBI" id="CHEBI:30616"/>
        <dbReference type="ChEBI" id="CHEBI:37721"/>
        <dbReference type="ChEBI" id="CHEBI:61527"/>
        <dbReference type="ChEBI" id="CHEBI:456216"/>
        <dbReference type="EC" id="2.7.1.1"/>
    </reaction>
    <physiologicalReaction direction="left-to-right" evidence="10">
        <dbReference type="Rhea" id="RHEA:16126"/>
    </physiologicalReaction>
</comment>
<comment type="pathway">
    <text evidence="2">Carbohydrate metabolism; hexose metabolism.</text>
</comment>
<keyword evidence="5 11" id="KW-0547">Nucleotide-binding</keyword>
<dbReference type="Gene3D" id="3.30.420.40">
    <property type="match status" value="1"/>
</dbReference>
<evidence type="ECO:0000256" key="7">
    <source>
        <dbReference type="ARBA" id="ARBA00022840"/>
    </source>
</evidence>
<comment type="catalytic activity">
    <reaction evidence="9">
        <text>a D-hexose + ATP = a D-hexose 6-phosphate + ADP + H(+)</text>
        <dbReference type="Rhea" id="RHEA:22740"/>
        <dbReference type="ChEBI" id="CHEBI:4194"/>
        <dbReference type="ChEBI" id="CHEBI:15378"/>
        <dbReference type="ChEBI" id="CHEBI:30616"/>
        <dbReference type="ChEBI" id="CHEBI:229467"/>
        <dbReference type="ChEBI" id="CHEBI:456216"/>
        <dbReference type="EC" id="2.7.1.1"/>
    </reaction>
    <physiologicalReaction direction="left-to-right" evidence="9">
        <dbReference type="Rhea" id="RHEA:22741"/>
    </physiologicalReaction>
</comment>
<evidence type="ECO:0000256" key="4">
    <source>
        <dbReference type="ARBA" id="ARBA00022679"/>
    </source>
</evidence>
<evidence type="ECO:0000256" key="10">
    <source>
        <dbReference type="ARBA" id="ARBA00047905"/>
    </source>
</evidence>
<feature type="region of interest" description="Disordered" evidence="12">
    <location>
        <begin position="145"/>
        <end position="166"/>
    </location>
</feature>
<dbReference type="InterPro" id="IPR043129">
    <property type="entry name" value="ATPase_NBD"/>
</dbReference>
<sequence>MGDLRLETFLFGLTSGIAIAAAASYIASTYALCKSSSLPLQSSQTPGAAGSANADESRSSQSDIAKSLDRLERALTIPKLKLHEIVRHFVKEMQRGLASPNQTLKMIPSFVVNLPTGTETGVYLALDLGGSNFRVCEATLKGTGAATSTSSVTSPPMLGQSTSTLTPSGHIRMRQRKYTVSNELKVGTGRALFDFLADCVGEFLGEIGVNAVEGEDSQELALGFTFSFPCMQTAINKGNLMHWTKGFTATDVEGRDPVDLLQRAFLRKKLKIRVSALVNDTVGTLVSHAFQDPSTYISVILGTGSNAAYVEQMSQIPKWEGDMPASGKMVVNMEWGAFDQEGVVLPRSEYDMLLDRHSSHPKTQSYEKMISGMYLGEIMRLAMLDLISTGELFSMESSANLDTPYSFDTANMSRIERDHSNELSDTKLVLEDLVGIPKTTVNDRRIVKRIAELIGTRSARLAAAGIAAIVTKINRLDFCTVAIDGSLFEHYPHYANRMRDSLREIIGLAEENISLVQAQDGSGQGAALVAALADV</sequence>
<reference evidence="15 16" key="1">
    <citation type="submission" date="2021-02" db="EMBL/GenBank/DDBJ databases">
        <title>Variation within the Batrachochytrium salamandrivorans European outbreak.</title>
        <authorList>
            <person name="Kelly M."/>
            <person name="Pasmans F."/>
            <person name="Shea T.P."/>
            <person name="Munoz J.F."/>
            <person name="Carranza S."/>
            <person name="Cuomo C.A."/>
            <person name="Martel A."/>
        </authorList>
    </citation>
    <scope>NUCLEOTIDE SEQUENCE [LARGE SCALE GENOMIC DNA]</scope>
    <source>
        <strain evidence="15 16">AMFP18/2</strain>
    </source>
</reference>
<dbReference type="PROSITE" id="PS51748">
    <property type="entry name" value="HEXOKINASE_2"/>
    <property type="match status" value="1"/>
</dbReference>
<comment type="similarity">
    <text evidence="3 11">Belongs to the hexokinase family.</text>
</comment>
<dbReference type="InterPro" id="IPR019807">
    <property type="entry name" value="Hexokinase_BS"/>
</dbReference>
<dbReference type="PANTHER" id="PTHR19443:SF16">
    <property type="entry name" value="HEXOKINASE TYPE 1-RELATED"/>
    <property type="match status" value="1"/>
</dbReference>
<dbReference type="EMBL" id="JAFCIX010000577">
    <property type="protein sequence ID" value="KAH6585991.1"/>
    <property type="molecule type" value="Genomic_DNA"/>
</dbReference>
<dbReference type="PRINTS" id="PR00475">
    <property type="entry name" value="HEXOKINASE"/>
</dbReference>
<dbReference type="SUPFAM" id="SSF53067">
    <property type="entry name" value="Actin-like ATPase domain"/>
    <property type="match status" value="2"/>
</dbReference>
<feature type="region of interest" description="Disordered" evidence="12">
    <location>
        <begin position="43"/>
        <end position="63"/>
    </location>
</feature>
<evidence type="ECO:0000256" key="12">
    <source>
        <dbReference type="SAM" id="MobiDB-lite"/>
    </source>
</evidence>
<keyword evidence="6 11" id="KW-0418">Kinase</keyword>
<keyword evidence="16" id="KW-1185">Reference proteome</keyword>
<feature type="domain" description="Hexokinase C-terminal" evidence="14">
    <location>
        <begin position="297"/>
        <end position="532"/>
    </location>
</feature>
<comment type="caution">
    <text evidence="15">The sequence shown here is derived from an EMBL/GenBank/DDBJ whole genome shotgun (WGS) entry which is preliminary data.</text>
</comment>
<proteinExistence type="inferred from homology"/>
<dbReference type="InterPro" id="IPR001312">
    <property type="entry name" value="Hexokinase"/>
</dbReference>
<evidence type="ECO:0000256" key="2">
    <source>
        <dbReference type="ARBA" id="ARBA00005028"/>
    </source>
</evidence>
<dbReference type="CDD" id="cd24018">
    <property type="entry name" value="ASKHA_NBD_HK_fungi"/>
    <property type="match status" value="1"/>
</dbReference>
<evidence type="ECO:0000256" key="3">
    <source>
        <dbReference type="ARBA" id="ARBA00009225"/>
    </source>
</evidence>
<evidence type="ECO:0000313" key="16">
    <source>
        <dbReference type="Proteomes" id="UP001648503"/>
    </source>
</evidence>
<evidence type="ECO:0000256" key="9">
    <source>
        <dbReference type="ARBA" id="ARBA00044613"/>
    </source>
</evidence>
<dbReference type="Pfam" id="PF00349">
    <property type="entry name" value="Hexokinase_1"/>
    <property type="match status" value="1"/>
</dbReference>
<keyword evidence="8 11" id="KW-0324">Glycolysis</keyword>
<dbReference type="InterPro" id="IPR022673">
    <property type="entry name" value="Hexokinase_C"/>
</dbReference>
<dbReference type="PANTHER" id="PTHR19443">
    <property type="entry name" value="HEXOKINASE"/>
    <property type="match status" value="1"/>
</dbReference>
<dbReference type="EC" id="2.7.1.-" evidence="11"/>
<evidence type="ECO:0000259" key="13">
    <source>
        <dbReference type="Pfam" id="PF00349"/>
    </source>
</evidence>
<feature type="compositionally biased region" description="Low complexity" evidence="12">
    <location>
        <begin position="145"/>
        <end position="154"/>
    </location>
</feature>
<comment type="pathway">
    <text evidence="1">Carbohydrate degradation; glycolysis; D-glyceraldehyde 3-phosphate and glycerone phosphate from D-glucose: step 1/4.</text>
</comment>
<dbReference type="Pfam" id="PF03727">
    <property type="entry name" value="Hexokinase_2"/>
    <property type="match status" value="1"/>
</dbReference>
<evidence type="ECO:0000313" key="15">
    <source>
        <dbReference type="EMBL" id="KAH6585991.1"/>
    </source>
</evidence>
<evidence type="ECO:0000256" key="11">
    <source>
        <dbReference type="RuleBase" id="RU362007"/>
    </source>
</evidence>
<feature type="domain" description="Hexokinase N-terminal" evidence="13">
    <location>
        <begin position="68"/>
        <end position="290"/>
    </location>
</feature>
<dbReference type="InterPro" id="IPR022672">
    <property type="entry name" value="Hexokinase_N"/>
</dbReference>
<keyword evidence="7 11" id="KW-0067">ATP-binding</keyword>
<accession>A0ABQ8ESR6</accession>
<evidence type="ECO:0000256" key="1">
    <source>
        <dbReference type="ARBA" id="ARBA00004888"/>
    </source>
</evidence>
<name>A0ABQ8ESR6_9FUNG</name>
<dbReference type="Gene3D" id="3.40.367.20">
    <property type="match status" value="1"/>
</dbReference>
<dbReference type="Proteomes" id="UP001648503">
    <property type="component" value="Unassembled WGS sequence"/>
</dbReference>
<protein>
    <recommendedName>
        <fullName evidence="11">Phosphotransferase</fullName>
        <ecNumber evidence="11">2.7.1.-</ecNumber>
    </recommendedName>
</protein>
<keyword evidence="4 11" id="KW-0808">Transferase</keyword>
<evidence type="ECO:0000256" key="5">
    <source>
        <dbReference type="ARBA" id="ARBA00022741"/>
    </source>
</evidence>
<evidence type="ECO:0000259" key="14">
    <source>
        <dbReference type="Pfam" id="PF03727"/>
    </source>
</evidence>
<gene>
    <name evidence="15" type="ORF">BASA50_000934</name>
</gene>
<evidence type="ECO:0000256" key="8">
    <source>
        <dbReference type="ARBA" id="ARBA00023152"/>
    </source>
</evidence>
<dbReference type="PROSITE" id="PS00378">
    <property type="entry name" value="HEXOKINASE_1"/>
    <property type="match status" value="1"/>
</dbReference>
<evidence type="ECO:0000256" key="6">
    <source>
        <dbReference type="ARBA" id="ARBA00022777"/>
    </source>
</evidence>